<protein>
    <submittedName>
        <fullName evidence="3">YhjD/YihY/BrkB family envelope integrity protein</fullName>
    </submittedName>
</protein>
<feature type="transmembrane region" description="Helical" evidence="2">
    <location>
        <begin position="154"/>
        <end position="176"/>
    </location>
</feature>
<evidence type="ECO:0000256" key="2">
    <source>
        <dbReference type="SAM" id="Phobius"/>
    </source>
</evidence>
<keyword evidence="2" id="KW-0472">Membrane</keyword>
<feature type="region of interest" description="Disordered" evidence="1">
    <location>
        <begin position="283"/>
        <end position="307"/>
    </location>
</feature>
<reference evidence="4" key="1">
    <citation type="journal article" date="2019" name="Int. J. Syst. Evol. Microbiol.">
        <title>The Global Catalogue of Microorganisms (GCM) 10K type strain sequencing project: providing services to taxonomists for standard genome sequencing and annotation.</title>
        <authorList>
            <consortium name="The Broad Institute Genomics Platform"/>
            <consortium name="The Broad Institute Genome Sequencing Center for Infectious Disease"/>
            <person name="Wu L."/>
            <person name="Ma J."/>
        </authorList>
    </citation>
    <scope>NUCLEOTIDE SEQUENCE [LARGE SCALE GENOMIC DNA]</scope>
    <source>
        <strain evidence="4">CCUG 50347</strain>
    </source>
</reference>
<feature type="transmembrane region" description="Helical" evidence="2">
    <location>
        <begin position="111"/>
        <end position="133"/>
    </location>
</feature>
<dbReference type="RefSeq" id="WP_274187070.1">
    <property type="nucleotide sequence ID" value="NZ_BAABHN010000049.1"/>
</dbReference>
<evidence type="ECO:0000256" key="1">
    <source>
        <dbReference type="SAM" id="MobiDB-lite"/>
    </source>
</evidence>
<evidence type="ECO:0000313" key="3">
    <source>
        <dbReference type="EMBL" id="MFC4835368.1"/>
    </source>
</evidence>
<evidence type="ECO:0000313" key="4">
    <source>
        <dbReference type="Proteomes" id="UP001595909"/>
    </source>
</evidence>
<dbReference type="Proteomes" id="UP001595909">
    <property type="component" value="Unassembled WGS sequence"/>
</dbReference>
<name>A0ABV9RME4_9PSEU</name>
<proteinExistence type="predicted"/>
<accession>A0ABV9RME4</accession>
<organism evidence="3 4">
    <name type="scientific">Actinomycetospora chibensis</name>
    <dbReference type="NCBI Taxonomy" id="663606"/>
    <lineage>
        <taxon>Bacteria</taxon>
        <taxon>Bacillati</taxon>
        <taxon>Actinomycetota</taxon>
        <taxon>Actinomycetes</taxon>
        <taxon>Pseudonocardiales</taxon>
        <taxon>Pseudonocardiaceae</taxon>
        <taxon>Actinomycetospora</taxon>
    </lineage>
</organism>
<feature type="transmembrane region" description="Helical" evidence="2">
    <location>
        <begin position="182"/>
        <end position="201"/>
    </location>
</feature>
<gene>
    <name evidence="3" type="ORF">ACFPEL_23360</name>
</gene>
<feature type="transmembrane region" description="Helical" evidence="2">
    <location>
        <begin position="87"/>
        <end position="105"/>
    </location>
</feature>
<comment type="caution">
    <text evidence="3">The sequence shown here is derived from an EMBL/GenBank/DDBJ whole genome shotgun (WGS) entry which is preliminary data.</text>
</comment>
<feature type="transmembrane region" description="Helical" evidence="2">
    <location>
        <begin position="213"/>
        <end position="235"/>
    </location>
</feature>
<keyword evidence="2" id="KW-0812">Transmembrane</keyword>
<dbReference type="EMBL" id="JBHSIM010000049">
    <property type="protein sequence ID" value="MFC4835368.1"/>
    <property type="molecule type" value="Genomic_DNA"/>
</dbReference>
<feature type="transmembrane region" description="Helical" evidence="2">
    <location>
        <begin position="53"/>
        <end position="75"/>
    </location>
</feature>
<feature type="transmembrane region" description="Helical" evidence="2">
    <location>
        <begin position="247"/>
        <end position="273"/>
    </location>
</feature>
<feature type="compositionally biased region" description="Basic and acidic residues" evidence="1">
    <location>
        <begin position="289"/>
        <end position="307"/>
    </location>
</feature>
<keyword evidence="4" id="KW-1185">Reference proteome</keyword>
<keyword evidence="2" id="KW-1133">Transmembrane helix</keyword>
<sequence length="307" mass="31154">MPEAGDDVPDGGRVETGVSRTRRRVGVVVARHESGLVLRVSRRMMAINGYDRALALAAQAFAGLIPVLVAVSALSPRPIRTSVGPEVIAALGVTGDAAAALTALVTRPPAVQPLTIVGGALLVLSVLGFTRALQRTYVSAWELPPGGLRGLGRGFLAAAALILVFAALVMVGPLLAVLDGHVVLALVANAVVATLLWWPVLRILVGGRVGWRALLPGAALNGCGQAAVFGLSATYLPPAISGAAAEYGLIGVAVPVISWLVVLGWLLVLSAVLGAELVRGGSEGAGTGHDPDGDVEATRDPSSRGSP</sequence>